<dbReference type="Pfam" id="PF02838">
    <property type="entry name" value="Glyco_hydro_20b"/>
    <property type="match status" value="1"/>
</dbReference>
<protein>
    <recommendedName>
        <fullName evidence="3">beta-N-acetylhexosaminidase</fullName>
        <ecNumber evidence="3">3.2.1.52</ecNumber>
    </recommendedName>
</protein>
<dbReference type="RefSeq" id="WP_380901347.1">
    <property type="nucleotide sequence ID" value="NZ_JBHUEG010000007.1"/>
</dbReference>
<name>A0ABW5KFY5_9SPHI</name>
<evidence type="ECO:0000256" key="2">
    <source>
        <dbReference type="ARBA" id="ARBA00006285"/>
    </source>
</evidence>
<reference evidence="9" key="1">
    <citation type="journal article" date="2019" name="Int. J. Syst. Evol. Microbiol.">
        <title>The Global Catalogue of Microorganisms (GCM) 10K type strain sequencing project: providing services to taxonomists for standard genome sequencing and annotation.</title>
        <authorList>
            <consortium name="The Broad Institute Genomics Platform"/>
            <consortium name="The Broad Institute Genome Sequencing Center for Infectious Disease"/>
            <person name="Wu L."/>
            <person name="Ma J."/>
        </authorList>
    </citation>
    <scope>NUCLEOTIDE SEQUENCE [LARGE SCALE GENOMIC DNA]</scope>
    <source>
        <strain evidence="9">KCTC 42662</strain>
    </source>
</reference>
<comment type="catalytic activity">
    <reaction evidence="1">
        <text>Hydrolysis of terminal non-reducing N-acetyl-D-hexosamine residues in N-acetyl-beta-D-hexosaminides.</text>
        <dbReference type="EC" id="3.2.1.52"/>
    </reaction>
</comment>
<proteinExistence type="inferred from homology"/>
<feature type="domain" description="Glycoside hydrolase family 20 catalytic" evidence="6">
    <location>
        <begin position="156"/>
        <end position="489"/>
    </location>
</feature>
<dbReference type="InterPro" id="IPR017853">
    <property type="entry name" value="GH"/>
</dbReference>
<dbReference type="EMBL" id="JBHULR010000003">
    <property type="protein sequence ID" value="MFD2547008.1"/>
    <property type="molecule type" value="Genomic_DNA"/>
</dbReference>
<gene>
    <name evidence="8" type="ORF">ACFSR5_05030</name>
</gene>
<dbReference type="PRINTS" id="PR00738">
    <property type="entry name" value="GLHYDRLASE20"/>
</dbReference>
<dbReference type="InterPro" id="IPR015882">
    <property type="entry name" value="HEX_bac_N"/>
</dbReference>
<sequence>MDIKRKISRQLFCTVLLFSLSFAGKAQYLPIIPQPQHVVVEEGKLTISQELVIHATPLAERAVTYLREELDSRFQRFAFVHTDRPAQLLFETISTDDGGGDEYYELEVRRSDIIIRATGPTGYFRAVSSLLQLLESVKSGKQLELPLLKIKDQPRYGWRGFMLDESRHFFGKEKVKQLLDWMAFYKLNVFHWHLTDEPAWRIAIKKYPFLTLVGGIGSYTDPTNPAKYYSQEDIKEVVAYAQSLYIRVVPEIDMPGHATAANRAYPSLSGGGTEEHPHFTFHPAKETTYTFLANVLKETNMLFPSNLLHLGGDEVAFGSDAWNKDAKIDSLKSRLGFLSNKDVETYFMRRMADTVYSIGAKLLVWDEMADAGLPVDKSILFWWRHDKISQFDLLQKKGYPTVVCPRLPFYFDFVQDEKDENGRKWGEAFNSLMSVYRYDITALEGRAINKDLILGVQANLWTERVASDMKLEYMTFPRIAALAEVAWTKDARKNEENFRAVLKKQLSLYRRDNLYFYDPFAHGNVEPAAPVINKKYIDNPE</sequence>
<comment type="similarity">
    <text evidence="2">Belongs to the glycosyl hydrolase 20 family.</text>
</comment>
<keyword evidence="4" id="KW-0378">Hydrolase</keyword>
<evidence type="ECO:0000313" key="8">
    <source>
        <dbReference type="EMBL" id="MFD2547008.1"/>
    </source>
</evidence>
<keyword evidence="5" id="KW-0326">Glycosidase</keyword>
<evidence type="ECO:0000259" key="6">
    <source>
        <dbReference type="Pfam" id="PF00728"/>
    </source>
</evidence>
<dbReference type="Pfam" id="PF00728">
    <property type="entry name" value="Glyco_hydro_20"/>
    <property type="match status" value="1"/>
</dbReference>
<keyword evidence="9" id="KW-1185">Reference proteome</keyword>
<dbReference type="Gene3D" id="3.30.379.10">
    <property type="entry name" value="Chitobiase/beta-hexosaminidase domain 2-like"/>
    <property type="match status" value="1"/>
</dbReference>
<accession>A0ABW5KFY5</accession>
<comment type="caution">
    <text evidence="8">The sequence shown here is derived from an EMBL/GenBank/DDBJ whole genome shotgun (WGS) entry which is preliminary data.</text>
</comment>
<evidence type="ECO:0000259" key="7">
    <source>
        <dbReference type="Pfam" id="PF02838"/>
    </source>
</evidence>
<evidence type="ECO:0000256" key="1">
    <source>
        <dbReference type="ARBA" id="ARBA00001231"/>
    </source>
</evidence>
<dbReference type="PANTHER" id="PTHR22600:SF57">
    <property type="entry name" value="BETA-N-ACETYLHEXOSAMINIDASE"/>
    <property type="match status" value="1"/>
</dbReference>
<organism evidence="8 9">
    <name type="scientific">Sphingobacterium suaedae</name>
    <dbReference type="NCBI Taxonomy" id="1686402"/>
    <lineage>
        <taxon>Bacteria</taxon>
        <taxon>Pseudomonadati</taxon>
        <taxon>Bacteroidota</taxon>
        <taxon>Sphingobacteriia</taxon>
        <taxon>Sphingobacteriales</taxon>
        <taxon>Sphingobacteriaceae</taxon>
        <taxon>Sphingobacterium</taxon>
    </lineage>
</organism>
<evidence type="ECO:0000313" key="9">
    <source>
        <dbReference type="Proteomes" id="UP001597545"/>
    </source>
</evidence>
<dbReference type="Proteomes" id="UP001597545">
    <property type="component" value="Unassembled WGS sequence"/>
</dbReference>
<evidence type="ECO:0000256" key="3">
    <source>
        <dbReference type="ARBA" id="ARBA00012663"/>
    </source>
</evidence>
<evidence type="ECO:0000256" key="5">
    <source>
        <dbReference type="ARBA" id="ARBA00023295"/>
    </source>
</evidence>
<dbReference type="InterPro" id="IPR015883">
    <property type="entry name" value="Glyco_hydro_20_cat"/>
</dbReference>
<dbReference type="SUPFAM" id="SSF51445">
    <property type="entry name" value="(Trans)glycosidases"/>
    <property type="match status" value="1"/>
</dbReference>
<dbReference type="CDD" id="cd06563">
    <property type="entry name" value="GH20_chitobiase-like"/>
    <property type="match status" value="1"/>
</dbReference>
<dbReference type="InterPro" id="IPR029018">
    <property type="entry name" value="Hex-like_dom2"/>
</dbReference>
<dbReference type="Gene3D" id="3.20.20.80">
    <property type="entry name" value="Glycosidases"/>
    <property type="match status" value="1"/>
</dbReference>
<dbReference type="EC" id="3.2.1.52" evidence="3"/>
<dbReference type="InterPro" id="IPR025705">
    <property type="entry name" value="Beta_hexosaminidase_sua/sub"/>
</dbReference>
<evidence type="ECO:0000256" key="4">
    <source>
        <dbReference type="ARBA" id="ARBA00022801"/>
    </source>
</evidence>
<dbReference type="PANTHER" id="PTHR22600">
    <property type="entry name" value="BETA-HEXOSAMINIDASE"/>
    <property type="match status" value="1"/>
</dbReference>
<feature type="domain" description="Beta-hexosaminidase bacterial type N-terminal" evidence="7">
    <location>
        <begin position="30"/>
        <end position="153"/>
    </location>
</feature>
<dbReference type="SUPFAM" id="SSF55545">
    <property type="entry name" value="beta-N-acetylhexosaminidase-like domain"/>
    <property type="match status" value="1"/>
</dbReference>